<evidence type="ECO:0000313" key="14">
    <source>
        <dbReference type="Proteomes" id="UP000078555"/>
    </source>
</evidence>
<accession>A0A1A8ZBN2</accession>
<dbReference type="Gene3D" id="3.40.50.300">
    <property type="entry name" value="P-loop containing nucleotide triphosphate hydrolases"/>
    <property type="match status" value="3"/>
</dbReference>
<dbReference type="InterPro" id="IPR006555">
    <property type="entry name" value="ATP-dep_Helicase_C"/>
</dbReference>
<dbReference type="GO" id="GO:0046872">
    <property type="term" value="F:metal ion binding"/>
    <property type="evidence" value="ECO:0007669"/>
    <property type="project" value="UniProtKB-KW"/>
</dbReference>
<feature type="domain" description="Helicase ATP-binding" evidence="12">
    <location>
        <begin position="1"/>
        <end position="300"/>
    </location>
</feature>
<feature type="transmembrane region" description="Helical" evidence="11">
    <location>
        <begin position="763"/>
        <end position="782"/>
    </location>
</feature>
<comment type="similarity">
    <text evidence="2">Belongs to the DEAD box helicase family. DEAH subfamily. DDX11/CHL1 sub-subfamily.</text>
</comment>
<dbReference type="GO" id="GO:0016818">
    <property type="term" value="F:hydrolase activity, acting on acid anhydrides, in phosphorus-containing anhydrides"/>
    <property type="evidence" value="ECO:0007669"/>
    <property type="project" value="InterPro"/>
</dbReference>
<evidence type="ECO:0000256" key="10">
    <source>
        <dbReference type="ARBA" id="ARBA00023235"/>
    </source>
</evidence>
<evidence type="ECO:0000256" key="11">
    <source>
        <dbReference type="SAM" id="Phobius"/>
    </source>
</evidence>
<dbReference type="PANTHER" id="PTHR11472">
    <property type="entry name" value="DNA REPAIR DEAD HELICASE RAD3/XP-D SUBFAMILY MEMBER"/>
    <property type="match status" value="1"/>
</dbReference>
<dbReference type="AlphaFoldDB" id="A0A1A8ZBN2"/>
<dbReference type="SMART" id="SM00488">
    <property type="entry name" value="DEXDc2"/>
    <property type="match status" value="1"/>
</dbReference>
<feature type="transmembrane region" description="Helical" evidence="11">
    <location>
        <begin position="583"/>
        <end position="605"/>
    </location>
</feature>
<dbReference type="Pfam" id="PF13307">
    <property type="entry name" value="Helicase_C_2"/>
    <property type="match status" value="2"/>
</dbReference>
<dbReference type="InterPro" id="IPR006554">
    <property type="entry name" value="Helicase-like_DEXD_c2"/>
</dbReference>
<dbReference type="GO" id="GO:0034085">
    <property type="term" value="P:establishment of sister chromatid cohesion"/>
    <property type="evidence" value="ECO:0007669"/>
    <property type="project" value="TreeGrafter"/>
</dbReference>
<evidence type="ECO:0000256" key="8">
    <source>
        <dbReference type="ARBA" id="ARBA00023004"/>
    </source>
</evidence>
<name>A0A1A8ZBN2_PLAOA</name>
<comment type="cofactor">
    <cofactor evidence="1">
        <name>[4Fe-4S] cluster</name>
        <dbReference type="ChEBI" id="CHEBI:49883"/>
    </cofactor>
</comment>
<dbReference type="InterPro" id="IPR010614">
    <property type="entry name" value="RAD3-like_helicase_DEAD"/>
</dbReference>
<evidence type="ECO:0000256" key="1">
    <source>
        <dbReference type="ARBA" id="ARBA00001966"/>
    </source>
</evidence>
<keyword evidence="7" id="KW-0067">ATP-binding</keyword>
<evidence type="ECO:0000313" key="13">
    <source>
        <dbReference type="EMBL" id="SBT41386.1"/>
    </source>
</evidence>
<keyword evidence="10" id="KW-0413">Isomerase</keyword>
<evidence type="ECO:0000256" key="4">
    <source>
        <dbReference type="ARBA" id="ARBA00022741"/>
    </source>
</evidence>
<dbReference type="EMBL" id="FLRD01000119">
    <property type="protein sequence ID" value="SBT41386.1"/>
    <property type="molecule type" value="Genomic_DNA"/>
</dbReference>
<dbReference type="InterPro" id="IPR014013">
    <property type="entry name" value="Helic_SF1/SF2_ATP-bd_DinG/Rad3"/>
</dbReference>
<keyword evidence="11" id="KW-0472">Membrane</keyword>
<gene>
    <name evidence="13" type="ORF">POVWA1_043930</name>
</gene>
<evidence type="ECO:0000256" key="2">
    <source>
        <dbReference type="ARBA" id="ARBA00008435"/>
    </source>
</evidence>
<keyword evidence="9" id="KW-0411">Iron-sulfur</keyword>
<dbReference type="InterPro" id="IPR045028">
    <property type="entry name" value="DinG/Rad3-like"/>
</dbReference>
<protein>
    <submittedName>
        <fullName evidence="13">DEAD box helicase, putative</fullName>
    </submittedName>
</protein>
<evidence type="ECO:0000256" key="9">
    <source>
        <dbReference type="ARBA" id="ARBA00023014"/>
    </source>
</evidence>
<evidence type="ECO:0000256" key="3">
    <source>
        <dbReference type="ARBA" id="ARBA00022723"/>
    </source>
</evidence>
<keyword evidence="4" id="KW-0547">Nucleotide-binding</keyword>
<dbReference type="Pfam" id="PF06733">
    <property type="entry name" value="DEAD_2"/>
    <property type="match status" value="1"/>
</dbReference>
<dbReference type="PANTHER" id="PTHR11472:SF41">
    <property type="entry name" value="ATP-DEPENDENT DNA HELICASE DDX11-RELATED"/>
    <property type="match status" value="1"/>
</dbReference>
<evidence type="ECO:0000259" key="12">
    <source>
        <dbReference type="PROSITE" id="PS51193"/>
    </source>
</evidence>
<dbReference type="GO" id="GO:0005634">
    <property type="term" value="C:nucleus"/>
    <property type="evidence" value="ECO:0007669"/>
    <property type="project" value="TreeGrafter"/>
</dbReference>
<dbReference type="InterPro" id="IPR027417">
    <property type="entry name" value="P-loop_NTPase"/>
</dbReference>
<dbReference type="GO" id="GO:0003678">
    <property type="term" value="F:DNA helicase activity"/>
    <property type="evidence" value="ECO:0007669"/>
    <property type="project" value="InterPro"/>
</dbReference>
<keyword evidence="6 13" id="KW-0347">Helicase</keyword>
<organism evidence="13 14">
    <name type="scientific">Plasmodium ovale wallikeri</name>
    <dbReference type="NCBI Taxonomy" id="864142"/>
    <lineage>
        <taxon>Eukaryota</taxon>
        <taxon>Sar</taxon>
        <taxon>Alveolata</taxon>
        <taxon>Apicomplexa</taxon>
        <taxon>Aconoidasida</taxon>
        <taxon>Haemosporida</taxon>
        <taxon>Plasmodiidae</taxon>
        <taxon>Plasmodium</taxon>
        <taxon>Plasmodium (Plasmodium)</taxon>
    </lineage>
</organism>
<dbReference type="GO" id="GO:0051536">
    <property type="term" value="F:iron-sulfur cluster binding"/>
    <property type="evidence" value="ECO:0007669"/>
    <property type="project" value="UniProtKB-KW"/>
</dbReference>
<dbReference type="Proteomes" id="UP000078555">
    <property type="component" value="Unassembled WGS sequence"/>
</dbReference>
<keyword evidence="11" id="KW-1133">Transmembrane helix</keyword>
<dbReference type="SMART" id="SM00491">
    <property type="entry name" value="HELICc2"/>
    <property type="match status" value="1"/>
</dbReference>
<dbReference type="GO" id="GO:0003677">
    <property type="term" value="F:DNA binding"/>
    <property type="evidence" value="ECO:0007669"/>
    <property type="project" value="InterPro"/>
</dbReference>
<dbReference type="GO" id="GO:0005524">
    <property type="term" value="F:ATP binding"/>
    <property type="evidence" value="ECO:0007669"/>
    <property type="project" value="UniProtKB-KW"/>
</dbReference>
<keyword evidence="5" id="KW-0378">Hydrolase</keyword>
<reference evidence="14" key="1">
    <citation type="submission" date="2016-05" db="EMBL/GenBank/DDBJ databases">
        <authorList>
            <person name="Naeem Raeece"/>
        </authorList>
    </citation>
    <scope>NUCLEOTIDE SEQUENCE [LARGE SCALE GENOMIC DNA]</scope>
</reference>
<evidence type="ECO:0000256" key="7">
    <source>
        <dbReference type="ARBA" id="ARBA00022840"/>
    </source>
</evidence>
<evidence type="ECO:0000256" key="5">
    <source>
        <dbReference type="ARBA" id="ARBA00022801"/>
    </source>
</evidence>
<keyword evidence="8" id="KW-0408">Iron</keyword>
<dbReference type="GO" id="GO:0006139">
    <property type="term" value="P:nucleobase-containing compound metabolic process"/>
    <property type="evidence" value="ECO:0007669"/>
    <property type="project" value="InterPro"/>
</dbReference>
<sequence length="997" mass="116539">MAAIHALHVCTRIQLGISPFTTYGHFSDFHLQQNSVTAQPVLFRAEKNRKESMQRHCHKYGHHREQEASKKNPGKKEIYRKVTRGKRKFIEKLPGEKPSCPNCEENIEPPPPLAEHPSKVPKYKETFIERMIERRKKKKEKKKKIFYSSSSSNSCSENRRVDEEITDCIDNYTLASKLVSIKNVNVNEIKDICKHEEIEICPYYLCKENIKNADIVLLPYICILNEQVRKNLKINIKNNIVIFDESQNIVENINRANSVIVERCNVFFCKIVLREYIKKYEHVLNNNNIIMIKQIIIYCDLLLNSFETIKENLMSISKYMLLSKIDALNLNNISTFLNNYLFCRRIKIFSESYIRTELKNCVTLHAKSSSIYLLMEFTNKLIRSNKYDHIYLNCEQYENCQDNNARPNGEGEKINPSEKKRKANVDRVVLEDTKKKKTEIKLKKNYIKKGAVTSGGAVTRKKEKNDNTSNNELKTFEDAFENVIEEKKINLQGKIEIVSVSACSNFEYITKNCSNIILIGGTLQPLEEFLLLFLNEKKKKIKIYMSDYIFKNKNIYSRILSTNLITYKYIFNTYINRSQNSHLLNLALHIHMLTLHINFGNIVFFSSYNYLKIFIDFLNNEGKYIYYEMRKNKYIFFEKKNDNNILHLYTEKIKIMKKHDNFVNVKNGAILLCVMSGKLSEGINFDDDLCRNIIIVGIPFFKQEKNTIPGKYILNKNSLIHNYYKAYANDIMRRDASQSAISTEEPLLLLSGEREKKKKKRKLYRSFSAFSAFSALSADFAFSAVFSFSAFSALSADFAFSAVFSFSAFSALSADFAFSAVFSFSAFSAFSAFSSFSPFSPFYPFSLKYDEINEMCRTYDLKCAMKIVNQCIGRSLRHADDFSSFFFLDHRFTNAEVFDCLPSFIKNHINNRIKEDSEVDHEKDASFQKERELFYGIYDQIRQHYNKHFPSLHFEEKQQVHLNNFVKDLLQLRQFHEKMRTIYRIPLLASSPSRHDV</sequence>
<evidence type="ECO:0000256" key="6">
    <source>
        <dbReference type="ARBA" id="ARBA00022806"/>
    </source>
</evidence>
<keyword evidence="11" id="KW-0812">Transmembrane</keyword>
<keyword evidence="3" id="KW-0479">Metal-binding</keyword>
<proteinExistence type="inferred from homology"/>
<keyword evidence="14" id="KW-1185">Reference proteome</keyword>
<dbReference type="PROSITE" id="PS51193">
    <property type="entry name" value="HELICASE_ATP_BIND_2"/>
    <property type="match status" value="1"/>
</dbReference>